<name>A0AAV4M415_CAEEX</name>
<accession>A0AAV4M415</accession>
<evidence type="ECO:0000313" key="1">
    <source>
        <dbReference type="EMBL" id="GIX66612.1"/>
    </source>
</evidence>
<evidence type="ECO:0000313" key="2">
    <source>
        <dbReference type="Proteomes" id="UP001054945"/>
    </source>
</evidence>
<organism evidence="1 2">
    <name type="scientific">Caerostris extrusa</name>
    <name type="common">Bark spider</name>
    <name type="synonym">Caerostris bankana</name>
    <dbReference type="NCBI Taxonomy" id="172846"/>
    <lineage>
        <taxon>Eukaryota</taxon>
        <taxon>Metazoa</taxon>
        <taxon>Ecdysozoa</taxon>
        <taxon>Arthropoda</taxon>
        <taxon>Chelicerata</taxon>
        <taxon>Arachnida</taxon>
        <taxon>Araneae</taxon>
        <taxon>Araneomorphae</taxon>
        <taxon>Entelegynae</taxon>
        <taxon>Araneoidea</taxon>
        <taxon>Araneidae</taxon>
        <taxon>Caerostris</taxon>
    </lineage>
</organism>
<dbReference type="Proteomes" id="UP001054945">
    <property type="component" value="Unassembled WGS sequence"/>
</dbReference>
<sequence>MRQPERRENKKEKVILPYTLKKTESRNLLKNCQEQINKPANALKQAWEKLKQYFRPDSSARAVALTDEYFSYRINEGESMPMGSLTPPAYQPA</sequence>
<gene>
    <name evidence="1" type="ORF">CEXT_765341</name>
</gene>
<dbReference type="EMBL" id="BPLR01001805">
    <property type="protein sequence ID" value="GIX66612.1"/>
    <property type="molecule type" value="Genomic_DNA"/>
</dbReference>
<keyword evidence="2" id="KW-1185">Reference proteome</keyword>
<reference evidence="1 2" key="1">
    <citation type="submission" date="2021-06" db="EMBL/GenBank/DDBJ databases">
        <title>Caerostris extrusa draft genome.</title>
        <authorList>
            <person name="Kono N."/>
            <person name="Arakawa K."/>
        </authorList>
    </citation>
    <scope>NUCLEOTIDE SEQUENCE [LARGE SCALE GENOMIC DNA]</scope>
</reference>
<proteinExistence type="predicted"/>
<comment type="caution">
    <text evidence="1">The sequence shown here is derived from an EMBL/GenBank/DDBJ whole genome shotgun (WGS) entry which is preliminary data.</text>
</comment>
<protein>
    <submittedName>
        <fullName evidence="1">Uncharacterized protein</fullName>
    </submittedName>
</protein>
<dbReference type="AlphaFoldDB" id="A0AAV4M415"/>